<feature type="compositionally biased region" description="Low complexity" evidence="12">
    <location>
        <begin position="1068"/>
        <end position="1079"/>
    </location>
</feature>
<evidence type="ECO:0000259" key="13">
    <source>
        <dbReference type="PROSITE" id="PS50003"/>
    </source>
</evidence>
<dbReference type="Proteomes" id="UP000247702">
    <property type="component" value="Unassembled WGS sequence"/>
</dbReference>
<dbReference type="InterPro" id="IPR004276">
    <property type="entry name" value="GlycoTrans_28_N"/>
</dbReference>
<comment type="subcellular location">
    <subcellularLocation>
        <location evidence="2">Cytoplasm</location>
    </subcellularLocation>
    <subcellularLocation>
        <location evidence="1">Membrane</location>
        <topology evidence="1">Peripheral membrane protein</topology>
    </subcellularLocation>
</comment>
<dbReference type="PANTHER" id="PTHR48050">
    <property type="entry name" value="STEROL 3-BETA-GLUCOSYLTRANSFERASE"/>
    <property type="match status" value="1"/>
</dbReference>
<dbReference type="AlphaFoldDB" id="A0A2Z6RJ63"/>
<evidence type="ECO:0000256" key="2">
    <source>
        <dbReference type="ARBA" id="ARBA00004496"/>
    </source>
</evidence>
<dbReference type="GO" id="GO:0016020">
    <property type="term" value="C:membrane"/>
    <property type="evidence" value="ECO:0007669"/>
    <property type="project" value="UniProtKB-SubCell"/>
</dbReference>
<dbReference type="GO" id="GO:0016125">
    <property type="term" value="P:sterol metabolic process"/>
    <property type="evidence" value="ECO:0007669"/>
    <property type="project" value="TreeGrafter"/>
</dbReference>
<dbReference type="EMBL" id="BLAL01000184">
    <property type="protein sequence ID" value="GES89286.1"/>
    <property type="molecule type" value="Genomic_DNA"/>
</dbReference>
<dbReference type="InterPro" id="IPR010610">
    <property type="entry name" value="EryCIII-like_C"/>
</dbReference>
<comment type="caution">
    <text evidence="14">The sequence shown here is derived from an EMBL/GenBank/DDBJ whole genome shotgun (WGS) entry which is preliminary data.</text>
</comment>
<keyword evidence="6" id="KW-0328">Glycosyltransferase</keyword>
<protein>
    <recommendedName>
        <fullName evidence="4">sterol 3beta-glucosyltransferase</fullName>
        <ecNumber evidence="4">2.4.1.173</ecNumber>
    </recommendedName>
    <alternativeName>
        <fullName evidence="9">Autophagy-related protein 26</fullName>
    </alternativeName>
</protein>
<keyword evidence="7 15" id="KW-0808">Transferase</keyword>
<dbReference type="GO" id="GO:0016906">
    <property type="term" value="F:sterol 3-beta-glucosyltransferase activity"/>
    <property type="evidence" value="ECO:0007669"/>
    <property type="project" value="UniProtKB-EC"/>
</dbReference>
<dbReference type="Proteomes" id="UP000615446">
    <property type="component" value="Unassembled WGS sequence"/>
</dbReference>
<evidence type="ECO:0000256" key="7">
    <source>
        <dbReference type="ARBA" id="ARBA00022679"/>
    </source>
</evidence>
<dbReference type="FunFam" id="3.40.50.2000:FF:000009">
    <property type="entry name" value="Sterol 3-beta-glucosyltransferase UGT80A2"/>
    <property type="match status" value="1"/>
</dbReference>
<dbReference type="EMBL" id="BEXD01002179">
    <property type="protein sequence ID" value="GBB97299.1"/>
    <property type="molecule type" value="Genomic_DNA"/>
</dbReference>
<evidence type="ECO:0000256" key="3">
    <source>
        <dbReference type="ARBA" id="ARBA00006962"/>
    </source>
</evidence>
<evidence type="ECO:0000256" key="9">
    <source>
        <dbReference type="ARBA" id="ARBA00029843"/>
    </source>
</evidence>
<dbReference type="Gene3D" id="3.40.50.2000">
    <property type="entry name" value="Glycogen Phosphorylase B"/>
    <property type="match status" value="2"/>
</dbReference>
<keyword evidence="16" id="KW-1185">Reference proteome</keyword>
<dbReference type="SUPFAM" id="SSF50729">
    <property type="entry name" value="PH domain-like"/>
    <property type="match status" value="1"/>
</dbReference>
<evidence type="ECO:0000256" key="12">
    <source>
        <dbReference type="SAM" id="MobiDB-lite"/>
    </source>
</evidence>
<evidence type="ECO:0000313" key="16">
    <source>
        <dbReference type="Proteomes" id="UP000247702"/>
    </source>
</evidence>
<evidence type="ECO:0000256" key="5">
    <source>
        <dbReference type="ARBA" id="ARBA00022490"/>
    </source>
</evidence>
<feature type="compositionally biased region" description="Low complexity" evidence="12">
    <location>
        <begin position="25"/>
        <end position="55"/>
    </location>
</feature>
<evidence type="ECO:0000256" key="8">
    <source>
        <dbReference type="ARBA" id="ARBA00023136"/>
    </source>
</evidence>
<organism evidence="14 16">
    <name type="scientific">Rhizophagus clarus</name>
    <dbReference type="NCBI Taxonomy" id="94130"/>
    <lineage>
        <taxon>Eukaryota</taxon>
        <taxon>Fungi</taxon>
        <taxon>Fungi incertae sedis</taxon>
        <taxon>Mucoromycota</taxon>
        <taxon>Glomeromycotina</taxon>
        <taxon>Glomeromycetes</taxon>
        <taxon>Glomerales</taxon>
        <taxon>Glomeraceae</taxon>
        <taxon>Rhizophagus</taxon>
    </lineage>
</organism>
<dbReference type="PROSITE" id="PS50003">
    <property type="entry name" value="PH_DOMAIN"/>
    <property type="match status" value="1"/>
</dbReference>
<gene>
    <name evidence="15" type="ORF">RCL2_001618900</name>
    <name evidence="14" type="ORF">RclHR1_02960012</name>
</gene>
<dbReference type="CDD" id="cd13216">
    <property type="entry name" value="PH-GRAM2_AGT26"/>
    <property type="match status" value="1"/>
</dbReference>
<dbReference type="InterPro" id="IPR001849">
    <property type="entry name" value="PH_domain"/>
</dbReference>
<dbReference type="SMART" id="SM00568">
    <property type="entry name" value="GRAM"/>
    <property type="match status" value="2"/>
</dbReference>
<reference evidence="15" key="2">
    <citation type="submission" date="2019-10" db="EMBL/GenBank/DDBJ databases">
        <title>Conservation and host-specific expression of non-tandemly repeated heterogenous ribosome RNA gene in arbuscular mycorrhizal fungi.</title>
        <authorList>
            <person name="Maeda T."/>
            <person name="Kobayashi Y."/>
            <person name="Nakagawa T."/>
            <person name="Ezawa T."/>
            <person name="Yamaguchi K."/>
            <person name="Bino T."/>
            <person name="Nishimoto Y."/>
            <person name="Shigenobu S."/>
            <person name="Kawaguchi M."/>
        </authorList>
    </citation>
    <scope>NUCLEOTIDE SEQUENCE</scope>
    <source>
        <strain evidence="15">HR1</strain>
    </source>
</reference>
<dbReference type="Pfam" id="PF02893">
    <property type="entry name" value="GRAM"/>
    <property type="match status" value="2"/>
</dbReference>
<dbReference type="GO" id="GO:0005975">
    <property type="term" value="P:carbohydrate metabolic process"/>
    <property type="evidence" value="ECO:0007669"/>
    <property type="project" value="InterPro"/>
</dbReference>
<evidence type="ECO:0000256" key="6">
    <source>
        <dbReference type="ARBA" id="ARBA00022676"/>
    </source>
</evidence>
<accession>A0A2Z6RJ63</accession>
<dbReference type="CDD" id="cd03784">
    <property type="entry name" value="GT1_Gtf-like"/>
    <property type="match status" value="1"/>
</dbReference>
<evidence type="ECO:0000256" key="1">
    <source>
        <dbReference type="ARBA" id="ARBA00004170"/>
    </source>
</evidence>
<comment type="catalytic activity">
    <reaction evidence="11">
        <text>a sterol + UDP-alpha-D-glucose = a sterol 3-beta-D-glucoside + UDP + H(+)</text>
        <dbReference type="Rhea" id="RHEA:22724"/>
        <dbReference type="ChEBI" id="CHEBI:15378"/>
        <dbReference type="ChEBI" id="CHEBI:15889"/>
        <dbReference type="ChEBI" id="CHEBI:37424"/>
        <dbReference type="ChEBI" id="CHEBI:58223"/>
        <dbReference type="ChEBI" id="CHEBI:58885"/>
        <dbReference type="EC" id="2.4.1.173"/>
    </reaction>
    <physiologicalReaction direction="left-to-right" evidence="11">
        <dbReference type="Rhea" id="RHEA:22725"/>
    </physiologicalReaction>
</comment>
<feature type="region of interest" description="Disordered" evidence="12">
    <location>
        <begin position="1068"/>
        <end position="1088"/>
    </location>
</feature>
<feature type="region of interest" description="Disordered" evidence="12">
    <location>
        <begin position="19"/>
        <end position="55"/>
    </location>
</feature>
<dbReference type="PANTHER" id="PTHR48050:SF25">
    <property type="entry name" value="STEROL 3-BETA-GLUCOSYLTRANSFERASE"/>
    <property type="match status" value="1"/>
</dbReference>
<dbReference type="SMART" id="SM00233">
    <property type="entry name" value="PH"/>
    <property type="match status" value="1"/>
</dbReference>
<dbReference type="STRING" id="94130.A0A2Z6RJ63"/>
<dbReference type="InterPro" id="IPR050426">
    <property type="entry name" value="Glycosyltransferase_28"/>
</dbReference>
<evidence type="ECO:0000256" key="11">
    <source>
        <dbReference type="ARBA" id="ARBA00049453"/>
    </source>
</evidence>
<proteinExistence type="inferred from homology"/>
<dbReference type="EC" id="2.4.1.173" evidence="4"/>
<evidence type="ECO:0000313" key="14">
    <source>
        <dbReference type="EMBL" id="GBB97299.1"/>
    </source>
</evidence>
<dbReference type="GO" id="GO:0005737">
    <property type="term" value="C:cytoplasm"/>
    <property type="evidence" value="ECO:0007669"/>
    <property type="project" value="UniProtKB-SubCell"/>
</dbReference>
<dbReference type="Pfam" id="PF00169">
    <property type="entry name" value="PH"/>
    <property type="match status" value="1"/>
</dbReference>
<keyword evidence="5" id="KW-0963">Cytoplasm</keyword>
<dbReference type="InterPro" id="IPR011993">
    <property type="entry name" value="PH-like_dom_sf"/>
</dbReference>
<dbReference type="Pfam" id="PF03033">
    <property type="entry name" value="Glyco_transf_28"/>
    <property type="match status" value="1"/>
</dbReference>
<keyword evidence="8" id="KW-0472">Membrane</keyword>
<evidence type="ECO:0000256" key="4">
    <source>
        <dbReference type="ARBA" id="ARBA00012650"/>
    </source>
</evidence>
<dbReference type="FunFam" id="3.40.50.2000:FF:000029">
    <property type="entry name" value="Sterol 3-beta-glucosyltransferase"/>
    <property type="match status" value="1"/>
</dbReference>
<dbReference type="Pfam" id="PF06722">
    <property type="entry name" value="EryCIII-like_C"/>
    <property type="match status" value="1"/>
</dbReference>
<sequence length="1088" mass="124184">MFNSNLIKALSATMGAIFEPSNKRSTGSTSIASPTSPITPTEDSDSDSSNGSSGTSVSSLDAVYLTTLFQENNVENNTEKKAIDITESEKLLKEKSTKEKLQEIFKLQNPEELIGEFRCTLVRSIMLQGFMYLTEDHICFHAYFPREQDIILKDGNLSKKNFGNRYERYHFTLQNDVLTYYVDPMDMYCPEEIIDLKYAIKVEKTNKKNGFKIITPKRTYKFQADSQTSMEEWIAQLERSIVRANNDGDNVKIVIPIERIDDIENNLSKNFSNTIHIATSEQDDREDYFFVVFSESESLYEELSKCWEKHKSTHPSRLTDTKQIVSPESSEASSVRSITTFIRHKRNKSREEPLSPTIPRSIPKRTATLESVTSETQDSQWNITKYVARRAQVFLKNPRKYISSFEEDLSEETRQHFKEHFALENENLYAVFYGYFLRMLPVYGKFYVSDNYVCFKSRVIGQNTNMILPIADIHFFKKMKATMLGYYGLEILTKAQQEMFFEFGFEHIRDRFVEMIELKMKSIDNEKKKTMSGSSAGSGDNQSIINQAIIKDQLLWQQWSANAGSPKVSNFGDIVATNKFDKPLHITCLTIGSRGDVQPYIALAKGLMKEGHKVRIASHGEYKDWIEGHGIEFGYVGGNPAELMRICVENGMFTFGFFKEGLTNFREWLDDLLITSWDACQGTDVIIESPSAMAGIHIAECLGIAYFRAFTMPWTRTRAYPHAFAVPDHDLKGPYNYSSYVLIENAFWLAISPQVNRWRKKILKLRGTNLEKMEPSTVPFLYNFSEHLVPKAFDWADWIHVTGYWFLDNPDHGWNPPEDLVEFLDKNRQNKKPIVYIGFGSIVVDDPQSMTKSIVEAVQKSGVAAILSKGWSDRLQQKKSNQNEEENYPPSIYPLKSVPHDWLFPQVNAVVHHGGAGTTAAGLRAGVPTIIKPFFGDQFFWGDRIDNMGIGFCLKKLSTDKLADYLVKVTTDKKIIKKAELVGENIRKEDGVRNAIQAIYKDLEVAKQRICSQRARTEQSTSANNTFEIEENDINHTASVLYSLNPLNQDKRLSKSLRKWIGGSVISNTSINTTNPDTTDTTKDDNTD</sequence>
<reference evidence="14 16" key="1">
    <citation type="submission" date="2017-11" db="EMBL/GenBank/DDBJ databases">
        <title>The genome of Rhizophagus clarus HR1 reveals common genetic basis of auxotrophy among arbuscular mycorrhizal fungi.</title>
        <authorList>
            <person name="Kobayashi Y."/>
        </authorList>
    </citation>
    <scope>NUCLEOTIDE SEQUENCE [LARGE SCALE GENOMIC DNA]</scope>
    <source>
        <strain evidence="14 16">HR1</strain>
    </source>
</reference>
<name>A0A2Z6RJ63_9GLOM</name>
<evidence type="ECO:0000256" key="10">
    <source>
        <dbReference type="ARBA" id="ARBA00047886"/>
    </source>
</evidence>
<comment type="similarity">
    <text evidence="3">Belongs to the glycosyltransferase 28 family.</text>
</comment>
<dbReference type="InterPro" id="IPR002213">
    <property type="entry name" value="UDP_glucos_trans"/>
</dbReference>
<evidence type="ECO:0000313" key="15">
    <source>
        <dbReference type="EMBL" id="GES89286.1"/>
    </source>
</evidence>
<dbReference type="InterPro" id="IPR004182">
    <property type="entry name" value="GRAM"/>
</dbReference>
<dbReference type="InterPro" id="IPR048065">
    <property type="entry name" value="ATG26_PH_GRAM2"/>
</dbReference>
<dbReference type="Gene3D" id="2.30.29.30">
    <property type="entry name" value="Pleckstrin-homology domain (PH domain)/Phosphotyrosine-binding domain (PTB)"/>
    <property type="match status" value="3"/>
</dbReference>
<dbReference type="OrthoDB" id="10261837at2759"/>
<feature type="domain" description="PH" evidence="13">
    <location>
        <begin position="150"/>
        <end position="242"/>
    </location>
</feature>
<dbReference type="SUPFAM" id="SSF53756">
    <property type="entry name" value="UDP-Glycosyltransferase/glycogen phosphorylase"/>
    <property type="match status" value="1"/>
</dbReference>
<comment type="catalytic activity">
    <reaction evidence="10">
        <text>ergosterol + UDP-alpha-D-glucose = ergosteryl 3-beta-D-glucoside + UDP + H(+)</text>
        <dbReference type="Rhea" id="RHEA:61836"/>
        <dbReference type="ChEBI" id="CHEBI:15378"/>
        <dbReference type="ChEBI" id="CHEBI:16933"/>
        <dbReference type="ChEBI" id="CHEBI:52973"/>
        <dbReference type="ChEBI" id="CHEBI:58223"/>
        <dbReference type="ChEBI" id="CHEBI:58885"/>
    </reaction>
    <physiologicalReaction direction="left-to-right" evidence="10">
        <dbReference type="Rhea" id="RHEA:61837"/>
    </physiologicalReaction>
</comment>